<feature type="compositionally biased region" description="Polar residues" evidence="1">
    <location>
        <begin position="1"/>
        <end position="10"/>
    </location>
</feature>
<evidence type="ECO:0000256" key="1">
    <source>
        <dbReference type="SAM" id="MobiDB-lite"/>
    </source>
</evidence>
<feature type="compositionally biased region" description="Polar residues" evidence="1">
    <location>
        <begin position="80"/>
        <end position="105"/>
    </location>
</feature>
<keyword evidence="2" id="KW-1133">Transmembrane helix</keyword>
<organism evidence="3 4">
    <name type="scientific">Phialocephala subalpina</name>
    <dbReference type="NCBI Taxonomy" id="576137"/>
    <lineage>
        <taxon>Eukaryota</taxon>
        <taxon>Fungi</taxon>
        <taxon>Dikarya</taxon>
        <taxon>Ascomycota</taxon>
        <taxon>Pezizomycotina</taxon>
        <taxon>Leotiomycetes</taxon>
        <taxon>Helotiales</taxon>
        <taxon>Mollisiaceae</taxon>
        <taxon>Phialocephala</taxon>
        <taxon>Phialocephala fortinii species complex</taxon>
    </lineage>
</organism>
<dbReference type="InterPro" id="IPR052413">
    <property type="entry name" value="SUR7_domain"/>
</dbReference>
<dbReference type="PANTHER" id="PTHR28019:SF7">
    <property type="entry name" value="SUR7 PROTEIN"/>
    <property type="match status" value="1"/>
</dbReference>
<feature type="transmembrane region" description="Helical" evidence="2">
    <location>
        <begin position="126"/>
        <end position="147"/>
    </location>
</feature>
<evidence type="ECO:0000256" key="2">
    <source>
        <dbReference type="SAM" id="Phobius"/>
    </source>
</evidence>
<feature type="transmembrane region" description="Helical" evidence="2">
    <location>
        <begin position="447"/>
        <end position="475"/>
    </location>
</feature>
<keyword evidence="2" id="KW-0812">Transmembrane</keyword>
<evidence type="ECO:0000313" key="4">
    <source>
        <dbReference type="Proteomes" id="UP000184330"/>
    </source>
</evidence>
<proteinExistence type="predicted"/>
<feature type="region of interest" description="Disordered" evidence="1">
    <location>
        <begin position="50"/>
        <end position="118"/>
    </location>
</feature>
<dbReference type="AlphaFoldDB" id="A0A1L7XC93"/>
<sequence>MSTKSLPNNKSTEKKVTDIAGNANSPINQTFMSGGLKGWLENVTTRNQSEDSINPILPEPQHRRAISASSGVESRHPGLQSRNTSRGNSQLTRAKSSHKVSQNPASIPGPKTRMATPNQKRFRRSAVVPFLLSATAFSLSLVLISAGSKTGYMTDVNIISFNTTDLGDGIIEFTPTTSTTATSSATSTSAGLKKRQTLAPTTITTAISTMISSKLVRREAFDPLDPLGLISGFSSFVVSRVSVDSSVLASGGSAIASALPLQSISLPGLPSPTSLTSGNGSTTTGVLGDLGSLITGVLTSLLSSLAAGLGTSGITQAIDDSLNKVVTDLISSLISEAGIQDYYSLYIMTTCQGSSSSNISSCSSFSSAANSISDISAKVPSSLVVVGTNVSSPALGELTTAVSTLGPTVDSLEKFLLALMILSLINSAAATLLSFLGILLPRHRGILYANLSLTSVGILTRSIDAILATTISATLSFVTNKFGNALGVSATIGGIFIALIWLGFVCQLVASCYWVCVWFVEFRQISFRIREREASEIGDYAGIVQEIKSDVRSPRQSKEQEKPFVAV</sequence>
<dbReference type="EMBL" id="FJOG01000021">
    <property type="protein sequence ID" value="CZR62587.1"/>
    <property type="molecule type" value="Genomic_DNA"/>
</dbReference>
<dbReference type="GO" id="GO:0005886">
    <property type="term" value="C:plasma membrane"/>
    <property type="evidence" value="ECO:0007669"/>
    <property type="project" value="TreeGrafter"/>
</dbReference>
<dbReference type="PANTHER" id="PTHR28019">
    <property type="entry name" value="CELL MEMBRANE PROTEIN YLR413W-RELATED"/>
    <property type="match status" value="1"/>
</dbReference>
<dbReference type="Proteomes" id="UP000184330">
    <property type="component" value="Unassembled WGS sequence"/>
</dbReference>
<protein>
    <submittedName>
        <fullName evidence="3">Uncharacterized protein</fullName>
    </submittedName>
</protein>
<accession>A0A1L7XC93</accession>
<feature type="transmembrane region" description="Helical" evidence="2">
    <location>
        <begin position="415"/>
        <end position="440"/>
    </location>
</feature>
<gene>
    <name evidence="3" type="ORF">PAC_12484</name>
</gene>
<reference evidence="3 4" key="1">
    <citation type="submission" date="2016-03" db="EMBL/GenBank/DDBJ databases">
        <authorList>
            <person name="Ploux O."/>
        </authorList>
    </citation>
    <scope>NUCLEOTIDE SEQUENCE [LARGE SCALE GENOMIC DNA]</scope>
    <source>
        <strain evidence="3 4">UAMH 11012</strain>
    </source>
</reference>
<keyword evidence="4" id="KW-1185">Reference proteome</keyword>
<evidence type="ECO:0000313" key="3">
    <source>
        <dbReference type="EMBL" id="CZR62587.1"/>
    </source>
</evidence>
<name>A0A1L7XC93_9HELO</name>
<dbReference type="GO" id="GO:0051285">
    <property type="term" value="C:cell cortex of cell tip"/>
    <property type="evidence" value="ECO:0007669"/>
    <property type="project" value="TreeGrafter"/>
</dbReference>
<dbReference type="GO" id="GO:0031505">
    <property type="term" value="P:fungal-type cell wall organization"/>
    <property type="evidence" value="ECO:0007669"/>
    <property type="project" value="TreeGrafter"/>
</dbReference>
<keyword evidence="2" id="KW-0472">Membrane</keyword>
<dbReference type="OrthoDB" id="4159154at2759"/>
<feature type="region of interest" description="Disordered" evidence="1">
    <location>
        <begin position="1"/>
        <end position="25"/>
    </location>
</feature>